<dbReference type="InterPro" id="IPR023796">
    <property type="entry name" value="Serpin_dom"/>
</dbReference>
<dbReference type="InterPro" id="IPR023795">
    <property type="entry name" value="Serpin_CS"/>
</dbReference>
<dbReference type="Gene3D" id="2.30.39.10">
    <property type="entry name" value="Alpha-1-antitrypsin, domain 1"/>
    <property type="match status" value="1"/>
</dbReference>
<dbReference type="PROSITE" id="PS00284">
    <property type="entry name" value="SERPIN"/>
    <property type="match status" value="1"/>
</dbReference>
<dbReference type="OrthoDB" id="9764871at2"/>
<evidence type="ECO:0000256" key="1">
    <source>
        <dbReference type="RuleBase" id="RU000411"/>
    </source>
</evidence>
<dbReference type="InterPro" id="IPR036186">
    <property type="entry name" value="Serpin_sf"/>
</dbReference>
<feature type="signal peptide" evidence="2">
    <location>
        <begin position="1"/>
        <end position="22"/>
    </location>
</feature>
<dbReference type="InterPro" id="IPR042178">
    <property type="entry name" value="Serpin_sf_1"/>
</dbReference>
<dbReference type="Proteomes" id="UP000246635">
    <property type="component" value="Unassembled WGS sequence"/>
</dbReference>
<evidence type="ECO:0000313" key="5">
    <source>
        <dbReference type="Proteomes" id="UP000246635"/>
    </source>
</evidence>
<dbReference type="GO" id="GO:0004867">
    <property type="term" value="F:serine-type endopeptidase inhibitor activity"/>
    <property type="evidence" value="ECO:0007669"/>
    <property type="project" value="InterPro"/>
</dbReference>
<dbReference type="PANTHER" id="PTHR11461:SF211">
    <property type="entry name" value="GH10112P-RELATED"/>
    <property type="match status" value="1"/>
</dbReference>
<organism evidence="4 5">
    <name type="scientific">Paenibacillus cellulosilyticus</name>
    <dbReference type="NCBI Taxonomy" id="375489"/>
    <lineage>
        <taxon>Bacteria</taxon>
        <taxon>Bacillati</taxon>
        <taxon>Bacillota</taxon>
        <taxon>Bacilli</taxon>
        <taxon>Bacillales</taxon>
        <taxon>Paenibacillaceae</taxon>
        <taxon>Paenibacillus</taxon>
    </lineage>
</organism>
<proteinExistence type="inferred from homology"/>
<feature type="domain" description="Serpin" evidence="3">
    <location>
        <begin position="59"/>
        <end position="419"/>
    </location>
</feature>
<sequence length="423" mass="46533">MNYKRIAFIGLASLLLAGSLTACGSSKAKSQAAISMENRDKLAAQADQPIIQASNNLGLRLHQQLLKEKPGQNVFLSPVSISTALAMVYNGSGGETKTELERVLGWTNKSVDEINTGYRELLKLLNQPGEGITLNIADSVWHNSRIAVDPNFSSTIKNSYEAEEQAIDVDKPEKSAKQINDWISDHTSGMIDKLIEPDSIDASLVMVLLNAVYFNGTWKDQFDASFTMDHEFLLADGSRQSLPFMNRSGRYSYTKNDDYEAIRLPYGQGQMSMVILLPSAGSTLEALQDKLWNGKIGLFDQWRESYGQIRLPKFSIGYTTSLKEALQALSMKLSFTDAADFSSLSSEPDVFISEIKHKSIIDVSEEGTKAAAVTSIEATTSSAEVVNEPFDMVVDRPFFLAIVDEQSDALLFSGSIYNPADTQ</sequence>
<keyword evidence="5" id="KW-1185">Reference proteome</keyword>
<dbReference type="AlphaFoldDB" id="A0A2V2YW84"/>
<gene>
    <name evidence="4" type="ORF">DFQ01_104269</name>
</gene>
<dbReference type="SUPFAM" id="SSF56574">
    <property type="entry name" value="Serpins"/>
    <property type="match status" value="1"/>
</dbReference>
<dbReference type="CDD" id="cd19588">
    <property type="entry name" value="serpin_miropin-like"/>
    <property type="match status" value="1"/>
</dbReference>
<feature type="chain" id="PRO_5039670336" evidence="2">
    <location>
        <begin position="23"/>
        <end position="423"/>
    </location>
</feature>
<dbReference type="FunFam" id="3.30.497.10:FF:000001">
    <property type="entry name" value="Serine protease inhibitor"/>
    <property type="match status" value="1"/>
</dbReference>
<dbReference type="Gene3D" id="3.30.497.10">
    <property type="entry name" value="Antithrombin, subunit I, domain 2"/>
    <property type="match status" value="1"/>
</dbReference>
<dbReference type="EMBL" id="QGTQ01000004">
    <property type="protein sequence ID" value="PWW05707.1"/>
    <property type="molecule type" value="Genomic_DNA"/>
</dbReference>
<accession>A0A2V2YW84</accession>
<comment type="similarity">
    <text evidence="1">Belongs to the serpin family.</text>
</comment>
<evidence type="ECO:0000313" key="4">
    <source>
        <dbReference type="EMBL" id="PWW05707.1"/>
    </source>
</evidence>
<evidence type="ECO:0000259" key="3">
    <source>
        <dbReference type="SMART" id="SM00093"/>
    </source>
</evidence>
<name>A0A2V2YW84_9BACL</name>
<dbReference type="GO" id="GO:0005615">
    <property type="term" value="C:extracellular space"/>
    <property type="evidence" value="ECO:0007669"/>
    <property type="project" value="InterPro"/>
</dbReference>
<dbReference type="Pfam" id="PF00079">
    <property type="entry name" value="Serpin"/>
    <property type="match status" value="1"/>
</dbReference>
<dbReference type="InterPro" id="IPR000215">
    <property type="entry name" value="Serpin_fam"/>
</dbReference>
<evidence type="ECO:0000256" key="2">
    <source>
        <dbReference type="SAM" id="SignalP"/>
    </source>
</evidence>
<reference evidence="4 5" key="1">
    <citation type="submission" date="2018-05" db="EMBL/GenBank/DDBJ databases">
        <title>Genomic Encyclopedia of Type Strains, Phase III (KMG-III): the genomes of soil and plant-associated and newly described type strains.</title>
        <authorList>
            <person name="Whitman W."/>
        </authorList>
    </citation>
    <scope>NUCLEOTIDE SEQUENCE [LARGE SCALE GENOMIC DNA]</scope>
    <source>
        <strain evidence="4 5">CECT 5696</strain>
    </source>
</reference>
<protein>
    <submittedName>
        <fullName evidence="4">Serpin B</fullName>
    </submittedName>
</protein>
<dbReference type="InterPro" id="IPR042185">
    <property type="entry name" value="Serpin_sf_2"/>
</dbReference>
<dbReference type="PROSITE" id="PS51257">
    <property type="entry name" value="PROKAR_LIPOPROTEIN"/>
    <property type="match status" value="1"/>
</dbReference>
<keyword evidence="2" id="KW-0732">Signal</keyword>
<comment type="caution">
    <text evidence="4">The sequence shown here is derived from an EMBL/GenBank/DDBJ whole genome shotgun (WGS) entry which is preliminary data.</text>
</comment>
<dbReference type="PANTHER" id="PTHR11461">
    <property type="entry name" value="SERINE PROTEASE INHIBITOR, SERPIN"/>
    <property type="match status" value="1"/>
</dbReference>
<dbReference type="RefSeq" id="WP_110043536.1">
    <property type="nucleotide sequence ID" value="NZ_CP054612.1"/>
</dbReference>
<dbReference type="SMART" id="SM00093">
    <property type="entry name" value="SERPIN"/>
    <property type="match status" value="1"/>
</dbReference>